<proteinExistence type="predicted"/>
<accession>A0A7W7S448</accession>
<name>A0A7W7S448_9ACTN</name>
<dbReference type="RefSeq" id="WP_184759357.1">
    <property type="nucleotide sequence ID" value="NZ_BAABEK010000025.1"/>
</dbReference>
<gene>
    <name evidence="2" type="ORF">FHR32_007964</name>
</gene>
<protein>
    <submittedName>
        <fullName evidence="2">Uncharacterized protein</fullName>
    </submittedName>
</protein>
<dbReference type="Proteomes" id="UP000534286">
    <property type="component" value="Unassembled WGS sequence"/>
</dbReference>
<reference evidence="2 3" key="1">
    <citation type="submission" date="2020-08" db="EMBL/GenBank/DDBJ databases">
        <title>Sequencing the genomes of 1000 actinobacteria strains.</title>
        <authorList>
            <person name="Klenk H.-P."/>
        </authorList>
    </citation>
    <scope>NUCLEOTIDE SEQUENCE [LARGE SCALE GENOMIC DNA]</scope>
    <source>
        <strain evidence="2 3">DSM 43023</strain>
    </source>
</reference>
<sequence>MSTPTTTKQDNLQSRLPGPTQFFPELAAISGAMSKATRNGNARNAAR</sequence>
<comment type="caution">
    <text evidence="2">The sequence shown here is derived from an EMBL/GenBank/DDBJ whole genome shotgun (WGS) entry which is preliminary data.</text>
</comment>
<organism evidence="2 3">
    <name type="scientific">Streptosporangium album</name>
    <dbReference type="NCBI Taxonomy" id="47479"/>
    <lineage>
        <taxon>Bacteria</taxon>
        <taxon>Bacillati</taxon>
        <taxon>Actinomycetota</taxon>
        <taxon>Actinomycetes</taxon>
        <taxon>Streptosporangiales</taxon>
        <taxon>Streptosporangiaceae</taxon>
        <taxon>Streptosporangium</taxon>
    </lineage>
</organism>
<keyword evidence="3" id="KW-1185">Reference proteome</keyword>
<feature type="region of interest" description="Disordered" evidence="1">
    <location>
        <begin position="1"/>
        <end position="20"/>
    </location>
</feature>
<dbReference type="AlphaFoldDB" id="A0A7W7S448"/>
<evidence type="ECO:0000313" key="3">
    <source>
        <dbReference type="Proteomes" id="UP000534286"/>
    </source>
</evidence>
<evidence type="ECO:0000256" key="1">
    <source>
        <dbReference type="SAM" id="MobiDB-lite"/>
    </source>
</evidence>
<evidence type="ECO:0000313" key="2">
    <source>
        <dbReference type="EMBL" id="MBB4943564.1"/>
    </source>
</evidence>
<dbReference type="EMBL" id="JACHJU010000005">
    <property type="protein sequence ID" value="MBB4943564.1"/>
    <property type="molecule type" value="Genomic_DNA"/>
</dbReference>
<feature type="compositionally biased region" description="Polar residues" evidence="1">
    <location>
        <begin position="1"/>
        <end position="14"/>
    </location>
</feature>